<gene>
    <name evidence="2" type="ORF">LX32DRAFT_636360</name>
</gene>
<protein>
    <recommendedName>
        <fullName evidence="4">Tudor domain-containing protein</fullName>
    </recommendedName>
</protein>
<reference evidence="2" key="1">
    <citation type="submission" date="2021-06" db="EMBL/GenBank/DDBJ databases">
        <title>Comparative genomics, transcriptomics and evolutionary studies reveal genomic signatures of adaptation to plant cell wall in hemibiotrophic fungi.</title>
        <authorList>
            <consortium name="DOE Joint Genome Institute"/>
            <person name="Baroncelli R."/>
            <person name="Diaz J.F."/>
            <person name="Benocci T."/>
            <person name="Peng M."/>
            <person name="Battaglia E."/>
            <person name="Haridas S."/>
            <person name="Andreopoulos W."/>
            <person name="Labutti K."/>
            <person name="Pangilinan J."/>
            <person name="Floch G.L."/>
            <person name="Makela M.R."/>
            <person name="Henrissat B."/>
            <person name="Grigoriev I.V."/>
            <person name="Crouch J.A."/>
            <person name="De Vries R.P."/>
            <person name="Sukno S.A."/>
            <person name="Thon M.R."/>
        </authorList>
    </citation>
    <scope>NUCLEOTIDE SEQUENCE</scope>
    <source>
        <strain evidence="2">MAFF235873</strain>
    </source>
</reference>
<feature type="compositionally biased region" description="Polar residues" evidence="1">
    <location>
        <begin position="11"/>
        <end position="31"/>
    </location>
</feature>
<feature type="region of interest" description="Disordered" evidence="1">
    <location>
        <begin position="9"/>
        <end position="32"/>
    </location>
</feature>
<accession>A0AAD9M443</accession>
<proteinExistence type="predicted"/>
<comment type="caution">
    <text evidence="2">The sequence shown here is derived from an EMBL/GenBank/DDBJ whole genome shotgun (WGS) entry which is preliminary data.</text>
</comment>
<organism evidence="2 3">
    <name type="scientific">Colletotrichum zoysiae</name>
    <dbReference type="NCBI Taxonomy" id="1216348"/>
    <lineage>
        <taxon>Eukaryota</taxon>
        <taxon>Fungi</taxon>
        <taxon>Dikarya</taxon>
        <taxon>Ascomycota</taxon>
        <taxon>Pezizomycotina</taxon>
        <taxon>Sordariomycetes</taxon>
        <taxon>Hypocreomycetidae</taxon>
        <taxon>Glomerellales</taxon>
        <taxon>Glomerellaceae</taxon>
        <taxon>Colletotrichum</taxon>
        <taxon>Colletotrichum graminicola species complex</taxon>
    </lineage>
</organism>
<evidence type="ECO:0000313" key="3">
    <source>
        <dbReference type="Proteomes" id="UP001232148"/>
    </source>
</evidence>
<dbReference type="EMBL" id="MU842831">
    <property type="protein sequence ID" value="KAK2032444.1"/>
    <property type="molecule type" value="Genomic_DNA"/>
</dbReference>
<name>A0AAD9M443_9PEZI</name>
<dbReference type="AlphaFoldDB" id="A0AAD9M443"/>
<evidence type="ECO:0000256" key="1">
    <source>
        <dbReference type="SAM" id="MobiDB-lite"/>
    </source>
</evidence>
<evidence type="ECO:0000313" key="2">
    <source>
        <dbReference type="EMBL" id="KAK2032444.1"/>
    </source>
</evidence>
<keyword evidence="3" id="KW-1185">Reference proteome</keyword>
<evidence type="ECO:0008006" key="4">
    <source>
        <dbReference type="Google" id="ProtNLM"/>
    </source>
</evidence>
<sequence length="109" mass="12086">MRPLFVHRESISTSGSAGANHQGSTSTSVTKSGEEVLLRASPVVSRVACIVAVSKEDVRWYRVVLAGIESRDRIQVALMDMQTAGYPEAERRQQRIKPTWSIHGEGFSW</sequence>
<dbReference type="Proteomes" id="UP001232148">
    <property type="component" value="Unassembled WGS sequence"/>
</dbReference>